<evidence type="ECO:0000313" key="1">
    <source>
        <dbReference type="EMBL" id="KAL0463212.1"/>
    </source>
</evidence>
<organism evidence="1">
    <name type="scientific">Sesamum latifolium</name>
    <dbReference type="NCBI Taxonomy" id="2727402"/>
    <lineage>
        <taxon>Eukaryota</taxon>
        <taxon>Viridiplantae</taxon>
        <taxon>Streptophyta</taxon>
        <taxon>Embryophyta</taxon>
        <taxon>Tracheophyta</taxon>
        <taxon>Spermatophyta</taxon>
        <taxon>Magnoliopsida</taxon>
        <taxon>eudicotyledons</taxon>
        <taxon>Gunneridae</taxon>
        <taxon>Pentapetalae</taxon>
        <taxon>asterids</taxon>
        <taxon>lamiids</taxon>
        <taxon>Lamiales</taxon>
        <taxon>Pedaliaceae</taxon>
        <taxon>Sesamum</taxon>
    </lineage>
</organism>
<reference evidence="1" key="1">
    <citation type="submission" date="2020-06" db="EMBL/GenBank/DDBJ databases">
        <authorList>
            <person name="Li T."/>
            <person name="Hu X."/>
            <person name="Zhang T."/>
            <person name="Song X."/>
            <person name="Zhang H."/>
            <person name="Dai N."/>
            <person name="Sheng W."/>
            <person name="Hou X."/>
            <person name="Wei L."/>
        </authorList>
    </citation>
    <scope>NUCLEOTIDE SEQUENCE</scope>
    <source>
        <strain evidence="1">KEN1</strain>
        <tissue evidence="1">Leaf</tissue>
    </source>
</reference>
<sequence>MVRHKCWRTMMISPHQFAQRRLLHPTWQCNGVIMKMNWDQRMVYDTAGPQFFSMHPELEAEGASSSFPSGGSSYDYDVSDISERFFYLVHASDQPLYSECDEPQLATVVRLVNIKVEHNMSGRCYDQVSSGLVIYYPAITLFFLITTTPRR</sequence>
<accession>A0AAW2YBL6</accession>
<comment type="caution">
    <text evidence="1">The sequence shown here is derived from an EMBL/GenBank/DDBJ whole genome shotgun (WGS) entry which is preliminary data.</text>
</comment>
<name>A0AAW2YBL6_9LAMI</name>
<dbReference type="AlphaFoldDB" id="A0AAW2YBL6"/>
<dbReference type="EMBL" id="JACGWN010000001">
    <property type="protein sequence ID" value="KAL0463212.1"/>
    <property type="molecule type" value="Genomic_DNA"/>
</dbReference>
<proteinExistence type="predicted"/>
<reference evidence="1" key="2">
    <citation type="journal article" date="2024" name="Plant">
        <title>Genomic evolution and insights into agronomic trait innovations of Sesamum species.</title>
        <authorList>
            <person name="Miao H."/>
            <person name="Wang L."/>
            <person name="Qu L."/>
            <person name="Liu H."/>
            <person name="Sun Y."/>
            <person name="Le M."/>
            <person name="Wang Q."/>
            <person name="Wei S."/>
            <person name="Zheng Y."/>
            <person name="Lin W."/>
            <person name="Duan Y."/>
            <person name="Cao H."/>
            <person name="Xiong S."/>
            <person name="Wang X."/>
            <person name="Wei L."/>
            <person name="Li C."/>
            <person name="Ma Q."/>
            <person name="Ju M."/>
            <person name="Zhao R."/>
            <person name="Li G."/>
            <person name="Mu C."/>
            <person name="Tian Q."/>
            <person name="Mei H."/>
            <person name="Zhang T."/>
            <person name="Gao T."/>
            <person name="Zhang H."/>
        </authorList>
    </citation>
    <scope>NUCLEOTIDE SEQUENCE</scope>
    <source>
        <strain evidence="1">KEN1</strain>
    </source>
</reference>
<protein>
    <submittedName>
        <fullName evidence="1">Uncharacterized protein</fullName>
    </submittedName>
</protein>
<gene>
    <name evidence="1" type="ORF">Slati_0208800</name>
</gene>